<evidence type="ECO:0000313" key="6">
    <source>
        <dbReference type="EMBL" id="KAF2814709.1"/>
    </source>
</evidence>
<dbReference type="InterPro" id="IPR002893">
    <property type="entry name" value="Znf_MYND"/>
</dbReference>
<evidence type="ECO:0000256" key="1">
    <source>
        <dbReference type="ARBA" id="ARBA00022723"/>
    </source>
</evidence>
<keyword evidence="2" id="KW-0863">Zinc-finger</keyword>
<dbReference type="GeneID" id="54468504"/>
<evidence type="ECO:0000256" key="4">
    <source>
        <dbReference type="SAM" id="MobiDB-lite"/>
    </source>
</evidence>
<dbReference type="Pfam" id="PF01753">
    <property type="entry name" value="zf-MYND"/>
    <property type="match status" value="1"/>
</dbReference>
<feature type="compositionally biased region" description="Acidic residues" evidence="4">
    <location>
        <begin position="19"/>
        <end position="40"/>
    </location>
</feature>
<feature type="domain" description="MYND-type" evidence="5">
    <location>
        <begin position="70"/>
        <end position="103"/>
    </location>
</feature>
<keyword evidence="3" id="KW-0862">Zinc</keyword>
<reference evidence="8" key="3">
    <citation type="submission" date="2025-04" db="UniProtKB">
        <authorList>
            <consortium name="RefSeq"/>
        </authorList>
    </citation>
    <scope>IDENTIFICATION</scope>
    <source>
        <strain evidence="8">CBS 304.34</strain>
    </source>
</reference>
<reference evidence="6 8" key="1">
    <citation type="journal article" date="2020" name="Stud. Mycol.">
        <title>101 Dothideomycetes genomes: a test case for predicting lifestyles and emergence of pathogens.</title>
        <authorList>
            <person name="Haridas S."/>
            <person name="Albert R."/>
            <person name="Binder M."/>
            <person name="Bloem J."/>
            <person name="Labutti K."/>
            <person name="Salamov A."/>
            <person name="Andreopoulos B."/>
            <person name="Baker S."/>
            <person name="Barry K."/>
            <person name="Bills G."/>
            <person name="Bluhm B."/>
            <person name="Cannon C."/>
            <person name="Castanera R."/>
            <person name="Culley D."/>
            <person name="Daum C."/>
            <person name="Ezra D."/>
            <person name="Gonzalez J."/>
            <person name="Henrissat B."/>
            <person name="Kuo A."/>
            <person name="Liang C."/>
            <person name="Lipzen A."/>
            <person name="Lutzoni F."/>
            <person name="Magnuson J."/>
            <person name="Mondo S."/>
            <person name="Nolan M."/>
            <person name="Ohm R."/>
            <person name="Pangilinan J."/>
            <person name="Park H.-J."/>
            <person name="Ramirez L."/>
            <person name="Alfaro M."/>
            <person name="Sun H."/>
            <person name="Tritt A."/>
            <person name="Yoshinaga Y."/>
            <person name="Zwiers L.-H."/>
            <person name="Turgeon B."/>
            <person name="Goodwin S."/>
            <person name="Spatafora J."/>
            <person name="Crous P."/>
            <person name="Grigoriev I."/>
        </authorList>
    </citation>
    <scope>NUCLEOTIDE SEQUENCE</scope>
    <source>
        <strain evidence="6 8">CBS 304.34</strain>
    </source>
</reference>
<evidence type="ECO:0000259" key="5">
    <source>
        <dbReference type="Pfam" id="PF01753"/>
    </source>
</evidence>
<evidence type="ECO:0000256" key="3">
    <source>
        <dbReference type="ARBA" id="ARBA00022833"/>
    </source>
</evidence>
<organism evidence="6">
    <name type="scientific">Mytilinidion resinicola</name>
    <dbReference type="NCBI Taxonomy" id="574789"/>
    <lineage>
        <taxon>Eukaryota</taxon>
        <taxon>Fungi</taxon>
        <taxon>Dikarya</taxon>
        <taxon>Ascomycota</taxon>
        <taxon>Pezizomycotina</taxon>
        <taxon>Dothideomycetes</taxon>
        <taxon>Pleosporomycetidae</taxon>
        <taxon>Mytilinidiales</taxon>
        <taxon>Mytilinidiaceae</taxon>
        <taxon>Mytilinidion</taxon>
    </lineage>
</organism>
<proteinExistence type="predicted"/>
<evidence type="ECO:0000313" key="8">
    <source>
        <dbReference type="RefSeq" id="XP_033581673.1"/>
    </source>
</evidence>
<dbReference type="OrthoDB" id="437457at2759"/>
<name>A0A6A6Z1W4_9PEZI</name>
<accession>A0A6A6Z1W4</accession>
<dbReference type="EMBL" id="MU003694">
    <property type="protein sequence ID" value="KAF2814709.1"/>
    <property type="molecule type" value="Genomic_DNA"/>
</dbReference>
<dbReference type="AlphaFoldDB" id="A0A6A6Z1W4"/>
<dbReference type="RefSeq" id="XP_033581673.1">
    <property type="nucleotide sequence ID" value="XM_033727611.1"/>
</dbReference>
<evidence type="ECO:0000256" key="2">
    <source>
        <dbReference type="ARBA" id="ARBA00022771"/>
    </source>
</evidence>
<protein>
    <recommendedName>
        <fullName evidence="5">MYND-type domain-containing protein</fullName>
    </recommendedName>
</protein>
<dbReference type="GO" id="GO:0008270">
    <property type="term" value="F:zinc ion binding"/>
    <property type="evidence" value="ECO:0007669"/>
    <property type="project" value="UniProtKB-KW"/>
</dbReference>
<dbReference type="Gene3D" id="6.10.140.2220">
    <property type="match status" value="1"/>
</dbReference>
<reference evidence="8" key="2">
    <citation type="submission" date="2020-04" db="EMBL/GenBank/DDBJ databases">
        <authorList>
            <consortium name="NCBI Genome Project"/>
        </authorList>
    </citation>
    <scope>NUCLEOTIDE SEQUENCE</scope>
    <source>
        <strain evidence="8">CBS 304.34</strain>
    </source>
</reference>
<keyword evidence="1" id="KW-0479">Metal-binding</keyword>
<feature type="region of interest" description="Disordered" evidence="4">
    <location>
        <begin position="1"/>
        <end position="40"/>
    </location>
</feature>
<evidence type="ECO:0000313" key="7">
    <source>
        <dbReference type="Proteomes" id="UP000504636"/>
    </source>
</evidence>
<gene>
    <name evidence="6 8" type="ORF">BDZ99DRAFT_566657</name>
</gene>
<dbReference type="SUPFAM" id="SSF144232">
    <property type="entry name" value="HIT/MYND zinc finger-like"/>
    <property type="match status" value="1"/>
</dbReference>
<sequence length="206" mass="23830">MQKPSGVASSHEEDNDSMKDEDEESDEEWELDSDDDSDDHIDEDVLAVEDLAVGMGITRKMPQLVKTVHCAMCNKATSLGCPTYRSINYCSEACQKDDWPAHELLWQNFVDQKPQKHALSVRAIYFPYSGLSPKMVWLPFEEVKREEGNRRDQWPLFESVRGADVEYGNIFIISKSKVLRRKLPHVIKVVRDDEWIGRPMRNESIR</sequence>
<dbReference type="Proteomes" id="UP000504636">
    <property type="component" value="Unplaced"/>
</dbReference>
<keyword evidence="7" id="KW-1185">Reference proteome</keyword>